<dbReference type="Proteomes" id="UP001328733">
    <property type="component" value="Unassembled WGS sequence"/>
</dbReference>
<name>A0AAW9QHH6_9CHRO</name>
<evidence type="ECO:0000256" key="1">
    <source>
        <dbReference type="SAM" id="MobiDB-lite"/>
    </source>
</evidence>
<proteinExistence type="predicted"/>
<feature type="domain" description="Putative regulatory protein FmdB zinc ribbon" evidence="2">
    <location>
        <begin position="1"/>
        <end position="41"/>
    </location>
</feature>
<dbReference type="NCBIfam" id="TIGR02605">
    <property type="entry name" value="CxxC_CxxC_SSSS"/>
    <property type="match status" value="1"/>
</dbReference>
<feature type="region of interest" description="Disordered" evidence="1">
    <location>
        <begin position="51"/>
        <end position="91"/>
    </location>
</feature>
<dbReference type="Pfam" id="PF09723">
    <property type="entry name" value="Zn_ribbon_8"/>
    <property type="match status" value="1"/>
</dbReference>
<evidence type="ECO:0000313" key="4">
    <source>
        <dbReference type="Proteomes" id="UP001328733"/>
    </source>
</evidence>
<accession>A0AAW9QHH6</accession>
<evidence type="ECO:0000313" key="3">
    <source>
        <dbReference type="EMBL" id="MEG3436528.1"/>
    </source>
</evidence>
<dbReference type="RefSeq" id="WP_332863986.1">
    <property type="nucleotide sequence ID" value="NZ_JBAFSM010000007.1"/>
</dbReference>
<sequence>MPLYDYRCPTCGDFEAWRSISELDNPLSCPNCSEIATRVFSPPLVNLNSGRFPSKTGEPRLVRSDREPAKPRVQSANSGRPWMISHAPPRY</sequence>
<dbReference type="SMART" id="SM00834">
    <property type="entry name" value="CxxC_CXXC_SSSS"/>
    <property type="match status" value="1"/>
</dbReference>
<evidence type="ECO:0000259" key="2">
    <source>
        <dbReference type="SMART" id="SM00834"/>
    </source>
</evidence>
<gene>
    <name evidence="3" type="ORF">V0288_05300</name>
</gene>
<dbReference type="AlphaFoldDB" id="A0AAW9QHH6"/>
<organism evidence="3 4">
    <name type="scientific">Pannus brasiliensis CCIBt3594</name>
    <dbReference type="NCBI Taxonomy" id="1427578"/>
    <lineage>
        <taxon>Bacteria</taxon>
        <taxon>Bacillati</taxon>
        <taxon>Cyanobacteriota</taxon>
        <taxon>Cyanophyceae</taxon>
        <taxon>Oscillatoriophycideae</taxon>
        <taxon>Chroococcales</taxon>
        <taxon>Microcystaceae</taxon>
        <taxon>Pannus</taxon>
    </lineage>
</organism>
<keyword evidence="4" id="KW-1185">Reference proteome</keyword>
<comment type="caution">
    <text evidence="3">The sequence shown here is derived from an EMBL/GenBank/DDBJ whole genome shotgun (WGS) entry which is preliminary data.</text>
</comment>
<reference evidence="3 4" key="1">
    <citation type="submission" date="2024-01" db="EMBL/GenBank/DDBJ databases">
        <title>Genomic insights into the taxonomy and metabolism of the cyanobacterium Pannus brasiliensis CCIBt3594.</title>
        <authorList>
            <person name="Machado M."/>
            <person name="Botero N.B."/>
            <person name="Andreote A.P.D."/>
            <person name="Feitosa A.M.T."/>
            <person name="Popin R."/>
            <person name="Sivonen K."/>
            <person name="Fiore M.F."/>
        </authorList>
    </citation>
    <scope>NUCLEOTIDE SEQUENCE [LARGE SCALE GENOMIC DNA]</scope>
    <source>
        <strain evidence="3 4">CCIBt3594</strain>
    </source>
</reference>
<dbReference type="InterPro" id="IPR013429">
    <property type="entry name" value="Regulatory_FmdB_Zinc_ribbon"/>
</dbReference>
<dbReference type="EMBL" id="JBAFSM010000007">
    <property type="protein sequence ID" value="MEG3436528.1"/>
    <property type="molecule type" value="Genomic_DNA"/>
</dbReference>
<protein>
    <submittedName>
        <fullName evidence="3">Zinc ribbon domain-containing protein</fullName>
    </submittedName>
</protein>
<feature type="compositionally biased region" description="Basic and acidic residues" evidence="1">
    <location>
        <begin position="57"/>
        <end position="70"/>
    </location>
</feature>